<evidence type="ECO:0000259" key="7">
    <source>
        <dbReference type="PROSITE" id="PS50240"/>
    </source>
</evidence>
<keyword evidence="5 6" id="KW-0720">Serine protease</keyword>
<evidence type="ECO:0000313" key="8">
    <source>
        <dbReference type="EMBL" id="CAG1989368.1"/>
    </source>
</evidence>
<dbReference type="EMBL" id="CAAKMV010000207">
    <property type="protein sequence ID" value="VIO64897.1"/>
    <property type="molecule type" value="Genomic_DNA"/>
</dbReference>
<dbReference type="InterPro" id="IPR008256">
    <property type="entry name" value="Peptidase_S1B"/>
</dbReference>
<evidence type="ECO:0000256" key="6">
    <source>
        <dbReference type="RuleBase" id="RU004296"/>
    </source>
</evidence>
<dbReference type="Pfam" id="PF00089">
    <property type="entry name" value="Trypsin"/>
    <property type="match status" value="1"/>
</dbReference>
<dbReference type="InterPro" id="IPR043504">
    <property type="entry name" value="Peptidase_S1_PA_chymotrypsin"/>
</dbReference>
<dbReference type="Proteomes" id="UP000746612">
    <property type="component" value="Unassembled WGS sequence"/>
</dbReference>
<evidence type="ECO:0000256" key="1">
    <source>
        <dbReference type="ARBA" id="ARBA00008764"/>
    </source>
</evidence>
<comment type="similarity">
    <text evidence="1 6">Belongs to the peptidase S1B family.</text>
</comment>
<protein>
    <recommendedName>
        <fullName evidence="6">Serine protease</fullName>
        <ecNumber evidence="6">3.4.21.-</ecNumber>
    </recommendedName>
</protein>
<dbReference type="PANTHER" id="PTHR15462">
    <property type="entry name" value="SERINE PROTEASE"/>
    <property type="match status" value="1"/>
</dbReference>
<dbReference type="InterPro" id="IPR001254">
    <property type="entry name" value="Trypsin_dom"/>
</dbReference>
<reference evidence="8" key="2">
    <citation type="submission" date="2021-03" db="EMBL/GenBank/DDBJ databases">
        <authorList>
            <person name="Alouane T."/>
            <person name="Langin T."/>
            <person name="Bonhomme L."/>
        </authorList>
    </citation>
    <scope>NUCLEOTIDE SEQUENCE</scope>
    <source>
        <strain evidence="8">MDC_Fg202</strain>
    </source>
</reference>
<dbReference type="InterPro" id="IPR009003">
    <property type="entry name" value="Peptidase_S1_PA"/>
</dbReference>
<sequence length="286" mass="32007">MVLLKSFLLIAILALTQLATASPTQQCQKESCKKAKCQKTKGDKGPIPRIHQIPSNFLADYGGRPVPYARPLKPRADFLVGEDSRKKWNGQEYPFNIIKEIRFGTKVCTGTVVGPRHLMTARHCVPKKIVPAKIKYGKDRLSHATDVITVIPEQEICRETDDFAILIFDKPVFEKDGYFGARSFNCKNRNKPIYKHAGYPLIDKKIHRLRQDHIKVTACNVCDQALQIATDTDVDGGQSGGPLYNMDDGGAWFYGVLSGYHSKIGSIFTSGPNFVNAIAYARDKYR</sequence>
<gene>
    <name evidence="9" type="ORF">FUG_LOCUS580869</name>
    <name evidence="8" type="ORF">MDCFG202_LOCUS307117</name>
</gene>
<dbReference type="GO" id="GO:0004252">
    <property type="term" value="F:serine-type endopeptidase activity"/>
    <property type="evidence" value="ECO:0007669"/>
    <property type="project" value="InterPro"/>
</dbReference>
<evidence type="ECO:0000313" key="9">
    <source>
        <dbReference type="EMBL" id="VIO64897.1"/>
    </source>
</evidence>
<name>A0A2H3H9E5_GIBZA</name>
<reference evidence="9" key="1">
    <citation type="submission" date="2019-04" db="EMBL/GenBank/DDBJ databases">
        <authorList>
            <person name="Melise S."/>
            <person name="Noan J."/>
            <person name="Okalmin O."/>
        </authorList>
    </citation>
    <scope>NUCLEOTIDE SEQUENCE</scope>
    <source>
        <strain evidence="9">FN9</strain>
    </source>
</reference>
<feature type="signal peptide" evidence="6">
    <location>
        <begin position="1"/>
        <end position="21"/>
    </location>
</feature>
<dbReference type="PRINTS" id="PR00839">
    <property type="entry name" value="V8PROTEASE"/>
</dbReference>
<dbReference type="InterPro" id="IPR050966">
    <property type="entry name" value="Glutamyl_endopeptidase"/>
</dbReference>
<dbReference type="PANTHER" id="PTHR15462:SF8">
    <property type="entry name" value="SERINE PROTEASE"/>
    <property type="match status" value="1"/>
</dbReference>
<evidence type="ECO:0000256" key="3">
    <source>
        <dbReference type="ARBA" id="ARBA00022729"/>
    </source>
</evidence>
<dbReference type="SUPFAM" id="SSF50494">
    <property type="entry name" value="Trypsin-like serine proteases"/>
    <property type="match status" value="1"/>
</dbReference>
<evidence type="ECO:0000256" key="2">
    <source>
        <dbReference type="ARBA" id="ARBA00022670"/>
    </source>
</evidence>
<feature type="domain" description="Peptidase S1" evidence="7">
    <location>
        <begin position="79"/>
        <end position="283"/>
    </location>
</feature>
<keyword evidence="2 6" id="KW-0645">Protease</keyword>
<dbReference type="AlphaFoldDB" id="A0A2H3H9E5"/>
<keyword evidence="4 6" id="KW-0378">Hydrolase</keyword>
<dbReference type="EC" id="3.4.21.-" evidence="6"/>
<organism evidence="8 10">
    <name type="scientific">Gibberella zeae</name>
    <name type="common">Wheat head blight fungus</name>
    <name type="synonym">Fusarium graminearum</name>
    <dbReference type="NCBI Taxonomy" id="5518"/>
    <lineage>
        <taxon>Eukaryota</taxon>
        <taxon>Fungi</taxon>
        <taxon>Dikarya</taxon>
        <taxon>Ascomycota</taxon>
        <taxon>Pezizomycotina</taxon>
        <taxon>Sordariomycetes</taxon>
        <taxon>Hypocreomycetidae</taxon>
        <taxon>Hypocreales</taxon>
        <taxon>Nectriaceae</taxon>
        <taxon>Fusarium</taxon>
    </lineage>
</organism>
<dbReference type="OrthoDB" id="10037376at2759"/>
<keyword evidence="3 6" id="KW-0732">Signal</keyword>
<dbReference type="PROSITE" id="PS50240">
    <property type="entry name" value="TRYPSIN_DOM"/>
    <property type="match status" value="1"/>
</dbReference>
<proteinExistence type="inferred from homology"/>
<evidence type="ECO:0000256" key="5">
    <source>
        <dbReference type="ARBA" id="ARBA00022825"/>
    </source>
</evidence>
<feature type="chain" id="PRO_5041471978" description="Serine protease" evidence="6">
    <location>
        <begin position="22"/>
        <end position="286"/>
    </location>
</feature>
<dbReference type="OMA" id="HLMTARH"/>
<dbReference type="Gene3D" id="2.40.10.10">
    <property type="entry name" value="Trypsin-like serine proteases"/>
    <property type="match status" value="2"/>
</dbReference>
<dbReference type="EMBL" id="CAJPIJ010000146">
    <property type="protein sequence ID" value="CAG1989368.1"/>
    <property type="molecule type" value="Genomic_DNA"/>
</dbReference>
<dbReference type="GO" id="GO:0006508">
    <property type="term" value="P:proteolysis"/>
    <property type="evidence" value="ECO:0007669"/>
    <property type="project" value="UniProtKB-KW"/>
</dbReference>
<evidence type="ECO:0000256" key="4">
    <source>
        <dbReference type="ARBA" id="ARBA00022801"/>
    </source>
</evidence>
<evidence type="ECO:0000313" key="10">
    <source>
        <dbReference type="Proteomes" id="UP000746612"/>
    </source>
</evidence>
<accession>A0A2H3H9E5</accession>